<organism evidence="2 3">
    <name type="scientific">Clostridium scindens (strain JCM 10418 / VPI 12708)</name>
    <dbReference type="NCBI Taxonomy" id="29347"/>
    <lineage>
        <taxon>Bacteria</taxon>
        <taxon>Bacillati</taxon>
        <taxon>Bacillota</taxon>
        <taxon>Clostridia</taxon>
        <taxon>Lachnospirales</taxon>
        <taxon>Lachnospiraceae</taxon>
    </lineage>
</organism>
<dbReference type="Proteomes" id="UP000462363">
    <property type="component" value="Unassembled WGS sequence"/>
</dbReference>
<protein>
    <recommendedName>
        <fullName evidence="1">RNA polymerase sigma-70 region 4 domain-containing protein</fullName>
    </recommendedName>
</protein>
<sequence length="224" mass="26057">MPERKSISRCREEADIMPDIHDFRFVTNQQKRQIGGTIMEERKYTFYDRYQKVKYANITAEELEVLNISYNKEHYMFDQQHQRNNTVLFCGLESENSCATDFIADDGRDIASDITTEIFFKELFSDLTEKEKKIVSDYFIMGKQVKETAAELGISTRQVSRDKNSALAKMLKRMKAAGYESYAEAAGAFLQESDYIPTQMETQNSIMKKRTGEVRLPSDHKMKK</sequence>
<comment type="caution">
    <text evidence="2">The sequence shown here is derived from an EMBL/GenBank/DDBJ whole genome shotgun (WGS) entry which is preliminary data.</text>
</comment>
<name>A0A844F4G9_CLOSV</name>
<dbReference type="AlphaFoldDB" id="A0A844F4G9"/>
<dbReference type="Pfam" id="PF04545">
    <property type="entry name" value="Sigma70_r4"/>
    <property type="match status" value="1"/>
</dbReference>
<dbReference type="Gene3D" id="1.20.140.160">
    <property type="match status" value="1"/>
</dbReference>
<dbReference type="GO" id="GO:0003700">
    <property type="term" value="F:DNA-binding transcription factor activity"/>
    <property type="evidence" value="ECO:0007669"/>
    <property type="project" value="InterPro"/>
</dbReference>
<evidence type="ECO:0000313" key="3">
    <source>
        <dbReference type="Proteomes" id="UP000462363"/>
    </source>
</evidence>
<dbReference type="InterPro" id="IPR007630">
    <property type="entry name" value="RNA_pol_sigma70_r4"/>
</dbReference>
<proteinExistence type="predicted"/>
<reference evidence="2 3" key="1">
    <citation type="submission" date="2019-08" db="EMBL/GenBank/DDBJ databases">
        <title>In-depth cultivation of the pig gut microbiome towards novel bacterial diversity and tailored functional studies.</title>
        <authorList>
            <person name="Wylensek D."/>
            <person name="Hitch T.C.A."/>
            <person name="Clavel T."/>
        </authorList>
    </citation>
    <scope>NUCLEOTIDE SEQUENCE [LARGE SCALE GENOMIC DNA]</scope>
    <source>
        <strain evidence="2 3">BL-389-WT-3D</strain>
    </source>
</reference>
<accession>A0A844F4G9</accession>
<dbReference type="GO" id="GO:0006352">
    <property type="term" value="P:DNA-templated transcription initiation"/>
    <property type="evidence" value="ECO:0007669"/>
    <property type="project" value="InterPro"/>
</dbReference>
<feature type="domain" description="RNA polymerase sigma-70 region 4" evidence="1">
    <location>
        <begin position="125"/>
        <end position="170"/>
    </location>
</feature>
<dbReference type="EMBL" id="VUMB01000028">
    <property type="protein sequence ID" value="MSS41192.1"/>
    <property type="molecule type" value="Genomic_DNA"/>
</dbReference>
<dbReference type="InterPro" id="IPR013324">
    <property type="entry name" value="RNA_pol_sigma_r3/r4-like"/>
</dbReference>
<evidence type="ECO:0000313" key="2">
    <source>
        <dbReference type="EMBL" id="MSS41192.1"/>
    </source>
</evidence>
<gene>
    <name evidence="2" type="ORF">FYJ37_12720</name>
</gene>
<evidence type="ECO:0000259" key="1">
    <source>
        <dbReference type="Pfam" id="PF04545"/>
    </source>
</evidence>
<dbReference type="SUPFAM" id="SSF88659">
    <property type="entry name" value="Sigma3 and sigma4 domains of RNA polymerase sigma factors"/>
    <property type="match status" value="1"/>
</dbReference>